<dbReference type="Proteomes" id="UP000692954">
    <property type="component" value="Unassembled WGS sequence"/>
</dbReference>
<reference evidence="2" key="1">
    <citation type="submission" date="2021-01" db="EMBL/GenBank/DDBJ databases">
        <authorList>
            <consortium name="Genoscope - CEA"/>
            <person name="William W."/>
        </authorList>
    </citation>
    <scope>NUCLEOTIDE SEQUENCE</scope>
</reference>
<feature type="transmembrane region" description="Helical" evidence="1">
    <location>
        <begin position="125"/>
        <end position="144"/>
    </location>
</feature>
<evidence type="ECO:0000256" key="1">
    <source>
        <dbReference type="SAM" id="Phobius"/>
    </source>
</evidence>
<dbReference type="AlphaFoldDB" id="A0A8S1PXH2"/>
<evidence type="ECO:0000313" key="3">
    <source>
        <dbReference type="Proteomes" id="UP000692954"/>
    </source>
</evidence>
<evidence type="ECO:0000313" key="2">
    <source>
        <dbReference type="EMBL" id="CAD8107219.1"/>
    </source>
</evidence>
<evidence type="ECO:0008006" key="4">
    <source>
        <dbReference type="Google" id="ProtNLM"/>
    </source>
</evidence>
<gene>
    <name evidence="2" type="ORF">PSON_ATCC_30995.1.T0880178</name>
</gene>
<keyword evidence="1" id="KW-1133">Transmembrane helix</keyword>
<keyword evidence="1" id="KW-0812">Transmembrane</keyword>
<accession>A0A8S1PXH2</accession>
<comment type="caution">
    <text evidence="2">The sequence shown here is derived from an EMBL/GenBank/DDBJ whole genome shotgun (WGS) entry which is preliminary data.</text>
</comment>
<organism evidence="2 3">
    <name type="scientific">Paramecium sonneborni</name>
    <dbReference type="NCBI Taxonomy" id="65129"/>
    <lineage>
        <taxon>Eukaryota</taxon>
        <taxon>Sar</taxon>
        <taxon>Alveolata</taxon>
        <taxon>Ciliophora</taxon>
        <taxon>Intramacronucleata</taxon>
        <taxon>Oligohymenophorea</taxon>
        <taxon>Peniculida</taxon>
        <taxon>Parameciidae</taxon>
        <taxon>Paramecium</taxon>
    </lineage>
</organism>
<protein>
    <recommendedName>
        <fullName evidence="4">Transmembrane protein</fullName>
    </recommendedName>
</protein>
<keyword evidence="1" id="KW-0472">Membrane</keyword>
<keyword evidence="3" id="KW-1185">Reference proteome</keyword>
<proteinExistence type="predicted"/>
<sequence>MIVFEEQELPEPIVKFKFVTCRTLIRNRRTQMNFHYQFEFSYKLSQINYQDQEQKAHLYNHLWLPFNLFKEKLLHQPILFNNPDELNLKYHYQYPKLLKLKLMQQSIQNIQFTDRSILNDPLQPIIIIEAIAFFVFGFQIGYYLEAINFLHLSQ</sequence>
<dbReference type="EMBL" id="CAJJDN010000088">
    <property type="protein sequence ID" value="CAD8107219.1"/>
    <property type="molecule type" value="Genomic_DNA"/>
</dbReference>
<name>A0A8S1PXH2_9CILI</name>